<sequence length="97" mass="11408">MLHKSVCETVIVSWRTFLWLDFHNPRLVLILAHSLKTLPKTVYATVHVSWRTFLLLVFYDCRLVLILPHSLKMLPKTVYKTVNVLPHLRNSDDRLAN</sequence>
<accession>A0A0C9XXG0</accession>
<reference evidence="2" key="2">
    <citation type="submission" date="2015-01" db="EMBL/GenBank/DDBJ databases">
        <title>Evolutionary Origins and Diversification of the Mycorrhizal Mutualists.</title>
        <authorList>
            <consortium name="DOE Joint Genome Institute"/>
            <consortium name="Mycorrhizal Genomics Consortium"/>
            <person name="Kohler A."/>
            <person name="Kuo A."/>
            <person name="Nagy L.G."/>
            <person name="Floudas D."/>
            <person name="Copeland A."/>
            <person name="Barry K.W."/>
            <person name="Cichocki N."/>
            <person name="Veneault-Fourrey C."/>
            <person name="LaButti K."/>
            <person name="Lindquist E.A."/>
            <person name="Lipzen A."/>
            <person name="Lundell T."/>
            <person name="Morin E."/>
            <person name="Murat C."/>
            <person name="Riley R."/>
            <person name="Ohm R."/>
            <person name="Sun H."/>
            <person name="Tunlid A."/>
            <person name="Henrissat B."/>
            <person name="Grigoriev I.V."/>
            <person name="Hibbett D.S."/>
            <person name="Martin F."/>
        </authorList>
    </citation>
    <scope>NUCLEOTIDE SEQUENCE [LARGE SCALE GENOMIC DNA]</scope>
    <source>
        <strain evidence="2">LaAM-08-1</strain>
    </source>
</reference>
<name>A0A0C9XXG0_9AGAR</name>
<keyword evidence="2" id="KW-1185">Reference proteome</keyword>
<organism evidence="1 2">
    <name type="scientific">Laccaria amethystina LaAM-08-1</name>
    <dbReference type="NCBI Taxonomy" id="1095629"/>
    <lineage>
        <taxon>Eukaryota</taxon>
        <taxon>Fungi</taxon>
        <taxon>Dikarya</taxon>
        <taxon>Basidiomycota</taxon>
        <taxon>Agaricomycotina</taxon>
        <taxon>Agaricomycetes</taxon>
        <taxon>Agaricomycetidae</taxon>
        <taxon>Agaricales</taxon>
        <taxon>Agaricineae</taxon>
        <taxon>Hydnangiaceae</taxon>
        <taxon>Laccaria</taxon>
    </lineage>
</organism>
<gene>
    <name evidence="1" type="ORF">K443DRAFT_276485</name>
</gene>
<dbReference type="Proteomes" id="UP000054477">
    <property type="component" value="Unassembled WGS sequence"/>
</dbReference>
<protein>
    <submittedName>
        <fullName evidence="1">Uncharacterized protein</fullName>
    </submittedName>
</protein>
<dbReference type="AlphaFoldDB" id="A0A0C9XXG0"/>
<dbReference type="HOGENOM" id="CLU_162828_0_0_1"/>
<proteinExistence type="predicted"/>
<dbReference type="OrthoDB" id="3114705at2759"/>
<reference evidence="1 2" key="1">
    <citation type="submission" date="2014-04" db="EMBL/GenBank/DDBJ databases">
        <authorList>
            <consortium name="DOE Joint Genome Institute"/>
            <person name="Kuo A."/>
            <person name="Kohler A."/>
            <person name="Nagy L.G."/>
            <person name="Floudas D."/>
            <person name="Copeland A."/>
            <person name="Barry K.W."/>
            <person name="Cichocki N."/>
            <person name="Veneault-Fourrey C."/>
            <person name="LaButti K."/>
            <person name="Lindquist E.A."/>
            <person name="Lipzen A."/>
            <person name="Lundell T."/>
            <person name="Morin E."/>
            <person name="Murat C."/>
            <person name="Sun H."/>
            <person name="Tunlid A."/>
            <person name="Henrissat B."/>
            <person name="Grigoriev I.V."/>
            <person name="Hibbett D.S."/>
            <person name="Martin F."/>
            <person name="Nordberg H.P."/>
            <person name="Cantor M.N."/>
            <person name="Hua S.X."/>
        </authorList>
    </citation>
    <scope>NUCLEOTIDE SEQUENCE [LARGE SCALE GENOMIC DNA]</scope>
    <source>
        <strain evidence="1 2">LaAM-08-1</strain>
    </source>
</reference>
<evidence type="ECO:0000313" key="2">
    <source>
        <dbReference type="Proteomes" id="UP000054477"/>
    </source>
</evidence>
<evidence type="ECO:0000313" key="1">
    <source>
        <dbReference type="EMBL" id="KIK06309.1"/>
    </source>
</evidence>
<dbReference type="EMBL" id="KN838553">
    <property type="protein sequence ID" value="KIK06309.1"/>
    <property type="molecule type" value="Genomic_DNA"/>
</dbReference>